<dbReference type="PANTHER" id="PTHR47637:SF1">
    <property type="entry name" value="CHAPERONE SURA"/>
    <property type="match status" value="1"/>
</dbReference>
<evidence type="ECO:0000256" key="2">
    <source>
        <dbReference type="ARBA" id="ARBA00023235"/>
    </source>
</evidence>
<dbReference type="SUPFAM" id="SSF54534">
    <property type="entry name" value="FKBP-like"/>
    <property type="match status" value="2"/>
</dbReference>
<evidence type="ECO:0000256" key="1">
    <source>
        <dbReference type="ARBA" id="ARBA00022729"/>
    </source>
</evidence>
<dbReference type="InterPro" id="IPR023058">
    <property type="entry name" value="PPIase_PpiC_CS"/>
</dbReference>
<evidence type="ECO:0000259" key="4">
    <source>
        <dbReference type="PROSITE" id="PS50198"/>
    </source>
</evidence>
<dbReference type="AlphaFoldDB" id="A0A2I7N523"/>
<accession>A0A2I7N523</accession>
<protein>
    <submittedName>
        <fullName evidence="5">Molecular chaperone SurA</fullName>
    </submittedName>
</protein>
<keyword evidence="6" id="KW-1185">Reference proteome</keyword>
<proteinExistence type="predicted"/>
<dbReference type="Gene3D" id="3.10.50.40">
    <property type="match status" value="2"/>
</dbReference>
<evidence type="ECO:0000313" key="6">
    <source>
        <dbReference type="Proteomes" id="UP000236655"/>
    </source>
</evidence>
<dbReference type="PROSITE" id="PS01096">
    <property type="entry name" value="PPIC_PPIASE_1"/>
    <property type="match status" value="1"/>
</dbReference>
<dbReference type="Pfam" id="PF13616">
    <property type="entry name" value="Rotamase_3"/>
    <property type="match status" value="2"/>
</dbReference>
<dbReference type="EMBL" id="CP024847">
    <property type="protein sequence ID" value="AUR51552.1"/>
    <property type="molecule type" value="Genomic_DNA"/>
</dbReference>
<reference evidence="6" key="1">
    <citation type="submission" date="2017-11" db="EMBL/GenBank/DDBJ databases">
        <authorList>
            <person name="Chan K.G."/>
            <person name="Lee L.S."/>
        </authorList>
    </citation>
    <scope>NUCLEOTIDE SEQUENCE [LARGE SCALE GENOMIC DNA]</scope>
    <source>
        <strain evidence="6">DSM 100970</strain>
    </source>
</reference>
<feature type="domain" description="PpiC" evidence="4">
    <location>
        <begin position="56"/>
        <end position="157"/>
    </location>
</feature>
<dbReference type="InterPro" id="IPR027304">
    <property type="entry name" value="Trigger_fact/SurA_dom_sf"/>
</dbReference>
<dbReference type="PANTHER" id="PTHR47637">
    <property type="entry name" value="CHAPERONE SURA"/>
    <property type="match status" value="1"/>
</dbReference>
<organism evidence="5 6">
    <name type="scientific">Aquella oligotrophica</name>
    <dbReference type="NCBI Taxonomy" id="2067065"/>
    <lineage>
        <taxon>Bacteria</taxon>
        <taxon>Pseudomonadati</taxon>
        <taxon>Pseudomonadota</taxon>
        <taxon>Betaproteobacteria</taxon>
        <taxon>Neisseriales</taxon>
        <taxon>Neisseriaceae</taxon>
        <taxon>Aquella</taxon>
    </lineage>
</organism>
<dbReference type="GO" id="GO:0003755">
    <property type="term" value="F:peptidyl-prolyl cis-trans isomerase activity"/>
    <property type="evidence" value="ECO:0007669"/>
    <property type="project" value="UniProtKB-KW"/>
</dbReference>
<evidence type="ECO:0000256" key="3">
    <source>
        <dbReference type="PROSITE-ProRule" id="PRU00278"/>
    </source>
</evidence>
<keyword evidence="1" id="KW-0732">Signal</keyword>
<dbReference type="Proteomes" id="UP000236655">
    <property type="component" value="Chromosome"/>
</dbReference>
<name>A0A2I7N523_9NEIS</name>
<dbReference type="SUPFAM" id="SSF109998">
    <property type="entry name" value="Triger factor/SurA peptide-binding domain-like"/>
    <property type="match status" value="1"/>
</dbReference>
<keyword evidence="2 3" id="KW-0413">Isomerase</keyword>
<dbReference type="OrthoDB" id="14196at2"/>
<dbReference type="InterPro" id="IPR046357">
    <property type="entry name" value="PPIase_dom_sf"/>
</dbReference>
<dbReference type="Gene3D" id="1.10.4030.10">
    <property type="entry name" value="Porin chaperone SurA, peptide-binding domain"/>
    <property type="match status" value="1"/>
</dbReference>
<gene>
    <name evidence="5" type="ORF">CUN60_04355</name>
</gene>
<keyword evidence="3" id="KW-0697">Rotamase</keyword>
<evidence type="ECO:0000313" key="5">
    <source>
        <dbReference type="EMBL" id="AUR51552.1"/>
    </source>
</evidence>
<dbReference type="PROSITE" id="PS50198">
    <property type="entry name" value="PPIC_PPIASE_2"/>
    <property type="match status" value="2"/>
</dbReference>
<dbReference type="KEGG" id="nba:CUN60_04355"/>
<dbReference type="InterPro" id="IPR050280">
    <property type="entry name" value="OMP_Chaperone_SurA"/>
</dbReference>
<dbReference type="InterPro" id="IPR000297">
    <property type="entry name" value="PPIase_PpiC"/>
</dbReference>
<feature type="domain" description="PpiC" evidence="4">
    <location>
        <begin position="167"/>
        <end position="273"/>
    </location>
</feature>
<sequence length="319" mass="36184">MRAKLARQGMSYDDFRQQLNDQITADKLKQREVDARVVVNDDEVTRILNSETYKNRIDYRLSDIVISIPEQATQDAVAKREALANQVYAQLKQGQSFEQLAIKYSSAPNALNGGDLGWKSNSSLPPIVLDPVAQTPQGGVTPVIKMPVGFFIFKVTGVKQHGMPQIVKQYHVRHILIKVNELTSDEEAHQKINSIRDQLIKDNGNTAKQNKDFIDLAKRYSEDTSSIKGGDIGWVSKGDTVPQFEQAMLKTPVGQISEPVRSPFGWHLLEVTETRDSNLANDKEKAEIRQELREMKAQMLYTEWVRNLREMAYVKLNDN</sequence>